<dbReference type="GO" id="GO:0005524">
    <property type="term" value="F:ATP binding"/>
    <property type="evidence" value="ECO:0007669"/>
    <property type="project" value="UniProtKB-KW"/>
</dbReference>
<evidence type="ECO:0000313" key="1">
    <source>
        <dbReference type="EMBL" id="MBP0496014.1"/>
    </source>
</evidence>
<dbReference type="RefSeq" id="WP_209376809.1">
    <property type="nucleotide sequence ID" value="NZ_JAGIZA010000025.1"/>
</dbReference>
<dbReference type="InterPro" id="IPR036890">
    <property type="entry name" value="HATPase_C_sf"/>
</dbReference>
<dbReference type="AlphaFoldDB" id="A0A940N3P5"/>
<name>A0A940N3P5_9PROT</name>
<sequence>MLKALVSVGKLTLPPDGQGAARAFSRIGYEIENALADLIDNSIDAGAHGVEITLFRDDKGIVSVSVADDGRGMTAERLHEGMRFATQTSHETSDLGTFGMGMKTASFSQCRSMAVIARTGTTISACRWTHASMRSWACELLEESSASERFAAAYSALGIPHRGGAVVLWEDLDRMKTGVGESDLDEFLDDLLGRLEVHLGLIFHRFISAKRLVLHLTVRRVDRKMHFPRQVRALNPFGYAVSGKPTYPVDLEASMPGLGKLVLSAHVWPARSADPAFLLGRRTGTHAQGFYFYRNDRLVQAGGWNGALPDGNTADLSLARVAVDLPPGGIDVNVQKSAVQFPASAALALSRAHAGRRTFSGFVEDARKVYAAARRVPQQADGLPLTIGAGVPSVARARIRDQVAKKGGVRTIDFQWRTLPTGQVFDLEPAEDLILLNSKYRPRILGGARGSSADVPVVKTLLFLLLREDLKRSRSSQQQVARLDDINRVLFALVGSL</sequence>
<protein>
    <submittedName>
        <fullName evidence="1">ATP-binding protein</fullName>
    </submittedName>
</protein>
<dbReference type="EMBL" id="JAGIZA010000025">
    <property type="protein sequence ID" value="MBP0496014.1"/>
    <property type="molecule type" value="Genomic_DNA"/>
</dbReference>
<evidence type="ECO:0000313" key="2">
    <source>
        <dbReference type="Proteomes" id="UP000677537"/>
    </source>
</evidence>
<dbReference type="SUPFAM" id="SSF55874">
    <property type="entry name" value="ATPase domain of HSP90 chaperone/DNA topoisomerase II/histidine kinase"/>
    <property type="match status" value="1"/>
</dbReference>
<proteinExistence type="predicted"/>
<accession>A0A940N3P5</accession>
<gene>
    <name evidence="1" type="ORF">J5Y10_24745</name>
</gene>
<keyword evidence="2" id="KW-1185">Reference proteome</keyword>
<reference evidence="1" key="1">
    <citation type="submission" date="2021-03" db="EMBL/GenBank/DDBJ databases">
        <authorList>
            <person name="So Y."/>
        </authorList>
    </citation>
    <scope>NUCLEOTIDE SEQUENCE</scope>
    <source>
        <strain evidence="1">SG15</strain>
    </source>
</reference>
<keyword evidence="1" id="KW-0067">ATP-binding</keyword>
<organism evidence="1 2">
    <name type="scientific">Roseomonas indoligenes</name>
    <dbReference type="NCBI Taxonomy" id="2820811"/>
    <lineage>
        <taxon>Bacteria</taxon>
        <taxon>Pseudomonadati</taxon>
        <taxon>Pseudomonadota</taxon>
        <taxon>Alphaproteobacteria</taxon>
        <taxon>Acetobacterales</taxon>
        <taxon>Roseomonadaceae</taxon>
        <taxon>Roseomonas</taxon>
    </lineage>
</organism>
<dbReference type="Gene3D" id="3.30.565.10">
    <property type="entry name" value="Histidine kinase-like ATPase, C-terminal domain"/>
    <property type="match status" value="1"/>
</dbReference>
<comment type="caution">
    <text evidence="1">The sequence shown here is derived from an EMBL/GenBank/DDBJ whole genome shotgun (WGS) entry which is preliminary data.</text>
</comment>
<keyword evidence="1" id="KW-0547">Nucleotide-binding</keyword>
<dbReference type="Pfam" id="PF13589">
    <property type="entry name" value="HATPase_c_3"/>
    <property type="match status" value="1"/>
</dbReference>
<dbReference type="Proteomes" id="UP000677537">
    <property type="component" value="Unassembled WGS sequence"/>
</dbReference>